<accession>A0A381ZDY0</accession>
<evidence type="ECO:0008006" key="5">
    <source>
        <dbReference type="Google" id="ProtNLM"/>
    </source>
</evidence>
<keyword evidence="2" id="KW-0689">Ribosomal protein</keyword>
<keyword evidence="3" id="KW-0687">Ribonucleoprotein</keyword>
<evidence type="ECO:0000256" key="3">
    <source>
        <dbReference type="ARBA" id="ARBA00023274"/>
    </source>
</evidence>
<dbReference type="EMBL" id="UINC01020948">
    <property type="protein sequence ID" value="SVA87466.1"/>
    <property type="molecule type" value="Genomic_DNA"/>
</dbReference>
<dbReference type="GO" id="GO:0005737">
    <property type="term" value="C:cytoplasm"/>
    <property type="evidence" value="ECO:0007669"/>
    <property type="project" value="UniProtKB-ARBA"/>
</dbReference>
<dbReference type="Gene3D" id="3.30.1370.30">
    <property type="match status" value="1"/>
</dbReference>
<organism evidence="4">
    <name type="scientific">marine metagenome</name>
    <dbReference type="NCBI Taxonomy" id="408172"/>
    <lineage>
        <taxon>unclassified sequences</taxon>
        <taxon>metagenomes</taxon>
        <taxon>ecological metagenomes</taxon>
    </lineage>
</organism>
<dbReference type="PANTHER" id="PTHR11758">
    <property type="entry name" value="40S RIBOSOMAL PROTEIN S15A"/>
    <property type="match status" value="1"/>
</dbReference>
<dbReference type="NCBIfam" id="NF001109">
    <property type="entry name" value="PRK00136.1"/>
    <property type="match status" value="1"/>
</dbReference>
<comment type="similarity">
    <text evidence="1">Belongs to the universal ribosomal protein uS8 family.</text>
</comment>
<dbReference type="SUPFAM" id="SSF56047">
    <property type="entry name" value="Ribosomal protein S8"/>
    <property type="match status" value="1"/>
</dbReference>
<proteinExistence type="inferred from homology"/>
<dbReference type="GO" id="GO:0006412">
    <property type="term" value="P:translation"/>
    <property type="evidence" value="ECO:0007669"/>
    <property type="project" value="InterPro"/>
</dbReference>
<name>A0A381ZDY0_9ZZZZ</name>
<dbReference type="InterPro" id="IPR047863">
    <property type="entry name" value="Ribosomal_uS8_CS"/>
</dbReference>
<dbReference type="AlphaFoldDB" id="A0A381ZDY0"/>
<dbReference type="InterPro" id="IPR000630">
    <property type="entry name" value="Ribosomal_uS8"/>
</dbReference>
<evidence type="ECO:0000313" key="4">
    <source>
        <dbReference type="EMBL" id="SVA87466.1"/>
    </source>
</evidence>
<evidence type="ECO:0000256" key="2">
    <source>
        <dbReference type="ARBA" id="ARBA00022980"/>
    </source>
</evidence>
<dbReference type="Gene3D" id="3.30.1490.10">
    <property type="match status" value="1"/>
</dbReference>
<gene>
    <name evidence="4" type="ORF">METZ01_LOCUS140320</name>
</gene>
<dbReference type="FunFam" id="3.30.1490.10:FF:000001">
    <property type="entry name" value="30S ribosomal protein S8"/>
    <property type="match status" value="1"/>
</dbReference>
<reference evidence="4" key="1">
    <citation type="submission" date="2018-05" db="EMBL/GenBank/DDBJ databases">
        <authorList>
            <person name="Lanie J.A."/>
            <person name="Ng W.-L."/>
            <person name="Kazmierczak K.M."/>
            <person name="Andrzejewski T.M."/>
            <person name="Davidsen T.M."/>
            <person name="Wayne K.J."/>
            <person name="Tettelin H."/>
            <person name="Glass J.I."/>
            <person name="Rusch D."/>
            <person name="Podicherti R."/>
            <person name="Tsui H.-C.T."/>
            <person name="Winkler M.E."/>
        </authorList>
    </citation>
    <scope>NUCLEOTIDE SEQUENCE</scope>
</reference>
<dbReference type="GO" id="GO:0003735">
    <property type="term" value="F:structural constituent of ribosome"/>
    <property type="evidence" value="ECO:0007669"/>
    <property type="project" value="InterPro"/>
</dbReference>
<sequence length="101" mass="11306">LRESILEVLKNEGYIRGYSITKHSSGREELDIELKYDERGPVISNITRISKPGRRVYSGAERIPFIHNGLGISIISTSKGVMSDNEARQQKVGGEIICKVF</sequence>
<protein>
    <recommendedName>
        <fullName evidence="5">Ribosomal protein S8</fullName>
    </recommendedName>
</protein>
<feature type="non-terminal residue" evidence="4">
    <location>
        <position position="1"/>
    </location>
</feature>
<evidence type="ECO:0000256" key="1">
    <source>
        <dbReference type="ARBA" id="ARBA00006471"/>
    </source>
</evidence>
<dbReference type="PROSITE" id="PS00053">
    <property type="entry name" value="RIBOSOMAL_S8"/>
    <property type="match status" value="1"/>
</dbReference>
<dbReference type="GO" id="GO:0005840">
    <property type="term" value="C:ribosome"/>
    <property type="evidence" value="ECO:0007669"/>
    <property type="project" value="UniProtKB-KW"/>
</dbReference>
<dbReference type="Pfam" id="PF00410">
    <property type="entry name" value="Ribosomal_S8"/>
    <property type="match status" value="1"/>
</dbReference>
<dbReference type="InterPro" id="IPR035987">
    <property type="entry name" value="Ribosomal_uS8_sf"/>
</dbReference>
<dbReference type="GO" id="GO:1990904">
    <property type="term" value="C:ribonucleoprotein complex"/>
    <property type="evidence" value="ECO:0007669"/>
    <property type="project" value="UniProtKB-KW"/>
</dbReference>